<proteinExistence type="predicted"/>
<evidence type="ECO:0000313" key="2">
    <source>
        <dbReference type="EMBL" id="SOE18580.1"/>
    </source>
</evidence>
<dbReference type="EMBL" id="OCPC01000006">
    <property type="protein sequence ID" value="SOE18580.1"/>
    <property type="molecule type" value="Genomic_DNA"/>
</dbReference>
<sequence length="52" mass="5812">MLELLLARLGLRKIPKWPDTSAMSKSQKSQIRKPQASMGDRCEDRSLLVGNG</sequence>
<keyword evidence="3" id="KW-1185">Reference proteome</keyword>
<feature type="region of interest" description="Disordered" evidence="1">
    <location>
        <begin position="17"/>
        <end position="52"/>
    </location>
</feature>
<dbReference type="Proteomes" id="UP000219465">
    <property type="component" value="Unassembled WGS sequence"/>
</dbReference>
<protein>
    <submittedName>
        <fullName evidence="2">Uncharacterized protein</fullName>
    </submittedName>
</protein>
<dbReference type="AlphaFoldDB" id="A0A286IEP0"/>
<organism evidence="2 3">
    <name type="scientific">Hoeflea halophila</name>
    <dbReference type="NCBI Taxonomy" id="714899"/>
    <lineage>
        <taxon>Bacteria</taxon>
        <taxon>Pseudomonadati</taxon>
        <taxon>Pseudomonadota</taxon>
        <taxon>Alphaproteobacteria</taxon>
        <taxon>Hyphomicrobiales</taxon>
        <taxon>Rhizobiaceae</taxon>
        <taxon>Hoeflea</taxon>
    </lineage>
</organism>
<gene>
    <name evidence="2" type="ORF">SAMN05877838_3509</name>
</gene>
<reference evidence="3" key="1">
    <citation type="submission" date="2017-08" db="EMBL/GenBank/DDBJ databases">
        <authorList>
            <person name="Varghese N."/>
            <person name="Submissions S."/>
        </authorList>
    </citation>
    <scope>NUCLEOTIDE SEQUENCE [LARGE SCALE GENOMIC DNA]</scope>
    <source>
        <strain evidence="3">KCTC 23107</strain>
    </source>
</reference>
<evidence type="ECO:0000313" key="3">
    <source>
        <dbReference type="Proteomes" id="UP000219465"/>
    </source>
</evidence>
<accession>A0A286IEP0</accession>
<name>A0A286IEP0_9HYPH</name>
<evidence type="ECO:0000256" key="1">
    <source>
        <dbReference type="SAM" id="MobiDB-lite"/>
    </source>
</evidence>